<dbReference type="OrthoDB" id="5844513at2759"/>
<gene>
    <name evidence="8" type="ORF">BOTBODRAFT_185016</name>
</gene>
<dbReference type="GO" id="GO:0005524">
    <property type="term" value="F:ATP binding"/>
    <property type="evidence" value="ECO:0007669"/>
    <property type="project" value="UniProtKB-KW"/>
</dbReference>
<evidence type="ECO:0000256" key="3">
    <source>
        <dbReference type="ARBA" id="ARBA00022741"/>
    </source>
</evidence>
<organism evidence="8 9">
    <name type="scientific">Botryobasidium botryosum (strain FD-172 SS1)</name>
    <dbReference type="NCBI Taxonomy" id="930990"/>
    <lineage>
        <taxon>Eukaryota</taxon>
        <taxon>Fungi</taxon>
        <taxon>Dikarya</taxon>
        <taxon>Basidiomycota</taxon>
        <taxon>Agaricomycotina</taxon>
        <taxon>Agaricomycetes</taxon>
        <taxon>Cantharellales</taxon>
        <taxon>Botryobasidiaceae</taxon>
        <taxon>Botryobasidium</taxon>
    </lineage>
</organism>
<proteinExistence type="inferred from homology"/>
<reference evidence="9" key="1">
    <citation type="journal article" date="2014" name="Proc. Natl. Acad. Sci. U.S.A.">
        <title>Extensive sampling of basidiomycete genomes demonstrates inadequacy of the white-rot/brown-rot paradigm for wood decay fungi.</title>
        <authorList>
            <person name="Riley R."/>
            <person name="Salamov A.A."/>
            <person name="Brown D.W."/>
            <person name="Nagy L.G."/>
            <person name="Floudas D."/>
            <person name="Held B.W."/>
            <person name="Levasseur A."/>
            <person name="Lombard V."/>
            <person name="Morin E."/>
            <person name="Otillar R."/>
            <person name="Lindquist E.A."/>
            <person name="Sun H."/>
            <person name="LaButti K.M."/>
            <person name="Schmutz J."/>
            <person name="Jabbour D."/>
            <person name="Luo H."/>
            <person name="Baker S.E."/>
            <person name="Pisabarro A.G."/>
            <person name="Walton J.D."/>
            <person name="Blanchette R.A."/>
            <person name="Henrissat B."/>
            <person name="Martin F."/>
            <person name="Cullen D."/>
            <person name="Hibbett D.S."/>
            <person name="Grigoriev I.V."/>
        </authorList>
    </citation>
    <scope>NUCLEOTIDE SEQUENCE [LARGE SCALE GENOMIC DNA]</scope>
    <source>
        <strain evidence="9">FD-172 SS1</strain>
    </source>
</reference>
<keyword evidence="6" id="KW-0030">Aminoacyl-tRNA synthetase</keyword>
<evidence type="ECO:0000256" key="1">
    <source>
        <dbReference type="ARBA" id="ARBA00005594"/>
    </source>
</evidence>
<dbReference type="AlphaFoldDB" id="A0A067MS09"/>
<dbReference type="GO" id="GO:0004825">
    <property type="term" value="F:methionine-tRNA ligase activity"/>
    <property type="evidence" value="ECO:0007669"/>
    <property type="project" value="InterPro"/>
</dbReference>
<protein>
    <recommendedName>
        <fullName evidence="7">Methionyl/Leucyl tRNA synthetase domain-containing protein</fullName>
    </recommendedName>
</protein>
<name>A0A067MS09_BOTB1</name>
<dbReference type="GO" id="GO:0006431">
    <property type="term" value="P:methionyl-tRNA aminoacylation"/>
    <property type="evidence" value="ECO:0007669"/>
    <property type="project" value="TreeGrafter"/>
</dbReference>
<feature type="domain" description="Methionyl/Leucyl tRNA synthetase" evidence="7">
    <location>
        <begin position="2"/>
        <end position="116"/>
    </location>
</feature>
<dbReference type="InterPro" id="IPR023458">
    <property type="entry name" value="Met-tRNA_ligase_1"/>
</dbReference>
<dbReference type="HOGENOM" id="CLU_2096482_0_0_1"/>
<dbReference type="InParanoid" id="A0A067MS09"/>
<evidence type="ECO:0000256" key="4">
    <source>
        <dbReference type="ARBA" id="ARBA00022840"/>
    </source>
</evidence>
<dbReference type="GO" id="GO:0005829">
    <property type="term" value="C:cytosol"/>
    <property type="evidence" value="ECO:0007669"/>
    <property type="project" value="TreeGrafter"/>
</dbReference>
<keyword evidence="4" id="KW-0067">ATP-binding</keyword>
<comment type="similarity">
    <text evidence="1">Belongs to the class-I aminoacyl-tRNA synthetase family.</text>
</comment>
<dbReference type="PANTHER" id="PTHR45765:SF1">
    <property type="entry name" value="METHIONINE--TRNA LIGASE, CYTOPLASMIC"/>
    <property type="match status" value="1"/>
</dbReference>
<accession>A0A067MS09</accession>
<dbReference type="PANTHER" id="PTHR45765">
    <property type="entry name" value="METHIONINE--TRNA LIGASE"/>
    <property type="match status" value="1"/>
</dbReference>
<evidence type="ECO:0000259" key="7">
    <source>
        <dbReference type="Pfam" id="PF09334"/>
    </source>
</evidence>
<dbReference type="Pfam" id="PF09334">
    <property type="entry name" value="tRNA-synt_1g"/>
    <property type="match status" value="1"/>
</dbReference>
<evidence type="ECO:0000313" key="8">
    <source>
        <dbReference type="EMBL" id="KDQ18369.1"/>
    </source>
</evidence>
<sequence>MKGKVIYVWYRVSEQTTNYTDEWRQWWFNPENVKLYQFMGKDNAYSPTIVFPGALLRDGQKWTMLYHISTTAWEILQVACNIGIFGPAAKQTGIPTSVWRYYLLPTRPENSDSTFS</sequence>
<keyword evidence="9" id="KW-1185">Reference proteome</keyword>
<dbReference type="EMBL" id="KL198021">
    <property type="protein sequence ID" value="KDQ18369.1"/>
    <property type="molecule type" value="Genomic_DNA"/>
</dbReference>
<keyword evidence="5" id="KW-0648">Protein biosynthesis</keyword>
<dbReference type="InterPro" id="IPR015413">
    <property type="entry name" value="Methionyl/Leucyl_tRNA_Synth"/>
</dbReference>
<dbReference type="Proteomes" id="UP000027195">
    <property type="component" value="Unassembled WGS sequence"/>
</dbReference>
<keyword evidence="3" id="KW-0547">Nucleotide-binding</keyword>
<dbReference type="InterPro" id="IPR014729">
    <property type="entry name" value="Rossmann-like_a/b/a_fold"/>
</dbReference>
<evidence type="ECO:0000256" key="6">
    <source>
        <dbReference type="ARBA" id="ARBA00023146"/>
    </source>
</evidence>
<keyword evidence="2" id="KW-0436">Ligase</keyword>
<evidence type="ECO:0000256" key="2">
    <source>
        <dbReference type="ARBA" id="ARBA00022598"/>
    </source>
</evidence>
<evidence type="ECO:0000256" key="5">
    <source>
        <dbReference type="ARBA" id="ARBA00022917"/>
    </source>
</evidence>
<dbReference type="GO" id="GO:0017101">
    <property type="term" value="C:aminoacyl-tRNA synthetase multienzyme complex"/>
    <property type="evidence" value="ECO:0007669"/>
    <property type="project" value="TreeGrafter"/>
</dbReference>
<dbReference type="Gene3D" id="3.40.50.620">
    <property type="entry name" value="HUPs"/>
    <property type="match status" value="1"/>
</dbReference>
<dbReference type="STRING" id="930990.A0A067MS09"/>
<evidence type="ECO:0000313" key="9">
    <source>
        <dbReference type="Proteomes" id="UP000027195"/>
    </source>
</evidence>